<comment type="caution">
    <text evidence="1">The sequence shown here is derived from an EMBL/GenBank/DDBJ whole genome shotgun (WGS) entry which is preliminary data.</text>
</comment>
<dbReference type="EMBL" id="WFLM01000001">
    <property type="protein sequence ID" value="KAB8040573.1"/>
    <property type="molecule type" value="Genomic_DNA"/>
</dbReference>
<dbReference type="Proteomes" id="UP000437748">
    <property type="component" value="Unassembled WGS sequence"/>
</dbReference>
<organism evidence="1 2">
    <name type="scientific">Silvanigrella paludirubra</name>
    <dbReference type="NCBI Taxonomy" id="2499159"/>
    <lineage>
        <taxon>Bacteria</taxon>
        <taxon>Pseudomonadati</taxon>
        <taxon>Bdellovibrionota</taxon>
        <taxon>Oligoflexia</taxon>
        <taxon>Silvanigrellales</taxon>
        <taxon>Silvanigrellaceae</taxon>
        <taxon>Silvanigrella</taxon>
    </lineage>
</organism>
<protein>
    <submittedName>
        <fullName evidence="1">Uncharacterized protein</fullName>
    </submittedName>
</protein>
<keyword evidence="2" id="KW-1185">Reference proteome</keyword>
<evidence type="ECO:0000313" key="2">
    <source>
        <dbReference type="Proteomes" id="UP000437748"/>
    </source>
</evidence>
<dbReference type="AlphaFoldDB" id="A0A6N6VVS5"/>
<proteinExistence type="predicted"/>
<dbReference type="OrthoDB" id="5287824at2"/>
<sequence>MKNLRNEFQMSAEQQSTDGIVSHMLMGFVERKISPQTIADVLRAQIFESHVPSHLLNTATCNGILEAVTQANSTEDCSDLVFYLATHPQFPEFLSFKAASGSLRALLRYLQKNIQNEAQNPVKIDKLIESLSEKVLTFFHERKQVNLDDKSSLTVLIKTTNPTLAKLMRNSPHFQQLRFMLMSPNDYTNETTVATVRPEPLEMVNIILKSSDDHLLRNGTFYYKTNPSINGTSGRIKHLKTVLDIFKINKASEFKIGFIIEWIFEKALVEVVLHDECSESFVSAIKFAAESAGTQIQIIRGLIRAIQKDFSFLATHPIQKNHDNEPSLIDKSILLTQHIFPILVKLTEKDNNYVSKYIANWAVEMPLQNEESRFFKRVQWRWIRTLAAHIWDASLREPPAWVIEGGSTYCATIFQTAPALWLQEYSFALLEKVYRETLLENFEPSKPHYDYVEFLARSMRKKSPFFASRTESLYALHLVSRLTRTEAMQYANAEARFQAQIQNSSSQQEVSSEFALWKEIILNPNIENDLGNNPVTRSLAILARLAKETSKK</sequence>
<evidence type="ECO:0000313" key="1">
    <source>
        <dbReference type="EMBL" id="KAB8040573.1"/>
    </source>
</evidence>
<dbReference type="RefSeq" id="WP_153418088.1">
    <property type="nucleotide sequence ID" value="NZ_WFLM01000001.1"/>
</dbReference>
<gene>
    <name evidence="1" type="ORF">GCL60_01245</name>
</gene>
<reference evidence="1 2" key="1">
    <citation type="submission" date="2019-10" db="EMBL/GenBank/DDBJ databases">
        <title>New species of Slilvanegrellaceae.</title>
        <authorList>
            <person name="Pitt A."/>
            <person name="Hahn M.W."/>
        </authorList>
    </citation>
    <scope>NUCLEOTIDE SEQUENCE [LARGE SCALE GENOMIC DNA]</scope>
    <source>
        <strain evidence="1 2">SP-Ram-0.45-NSY-1</strain>
    </source>
</reference>
<name>A0A6N6VVS5_9BACT</name>
<accession>A0A6N6VVS5</accession>